<feature type="region of interest" description="Disordered" evidence="1">
    <location>
        <begin position="1"/>
        <end position="23"/>
    </location>
</feature>
<evidence type="ECO:0000256" key="1">
    <source>
        <dbReference type="SAM" id="MobiDB-lite"/>
    </source>
</evidence>
<dbReference type="RefSeq" id="WP_128494631.1">
    <property type="nucleotide sequence ID" value="NZ_RZNB01000002.1"/>
</dbReference>
<dbReference type="AlphaFoldDB" id="A0A444PVM6"/>
<organism evidence="2 3">
    <name type="scientific">Labedella phragmitis</name>
    <dbReference type="NCBI Taxonomy" id="2498849"/>
    <lineage>
        <taxon>Bacteria</taxon>
        <taxon>Bacillati</taxon>
        <taxon>Actinomycetota</taxon>
        <taxon>Actinomycetes</taxon>
        <taxon>Micrococcales</taxon>
        <taxon>Microbacteriaceae</taxon>
        <taxon>Labedella</taxon>
    </lineage>
</organism>
<proteinExistence type="predicted"/>
<protein>
    <submittedName>
        <fullName evidence="2">Uncharacterized protein</fullName>
    </submittedName>
</protein>
<sequence length="111" mass="12113">MQSTTTTRTAMDESRSASASASAAVVVPASARPSASSPRAFGGRVRVDPRGERLWRVSTDSFAVLGHVELLDTAGGEVYLAKRYSPDHARFIDRGRFWSMDDALECLWYSA</sequence>
<evidence type="ECO:0000313" key="2">
    <source>
        <dbReference type="EMBL" id="RWZ51918.1"/>
    </source>
</evidence>
<name>A0A444PVM6_9MICO</name>
<dbReference type="OrthoDB" id="5120662at2"/>
<dbReference type="Proteomes" id="UP000288547">
    <property type="component" value="Unassembled WGS sequence"/>
</dbReference>
<reference evidence="2 3" key="1">
    <citation type="submission" date="2018-12" db="EMBL/GenBank/DDBJ databases">
        <authorList>
            <person name="Li F."/>
        </authorList>
    </citation>
    <scope>NUCLEOTIDE SEQUENCE [LARGE SCALE GENOMIC DNA]</scope>
    <source>
        <strain evidence="2 3">11W25H-1</strain>
    </source>
</reference>
<evidence type="ECO:0000313" key="3">
    <source>
        <dbReference type="Proteomes" id="UP000288547"/>
    </source>
</evidence>
<accession>A0A444PVM6</accession>
<gene>
    <name evidence="2" type="ORF">ELQ90_07515</name>
</gene>
<comment type="caution">
    <text evidence="2">The sequence shown here is derived from an EMBL/GenBank/DDBJ whole genome shotgun (WGS) entry which is preliminary data.</text>
</comment>
<dbReference type="EMBL" id="RZNB01000002">
    <property type="protein sequence ID" value="RWZ51918.1"/>
    <property type="molecule type" value="Genomic_DNA"/>
</dbReference>
<keyword evidence="3" id="KW-1185">Reference proteome</keyword>